<evidence type="ECO:0000313" key="2">
    <source>
        <dbReference type="Proteomes" id="UP000199648"/>
    </source>
</evidence>
<dbReference type="AlphaFoldDB" id="A0A1G5QZ85"/>
<name>A0A1G5QZ85_9GAMM</name>
<protein>
    <submittedName>
        <fullName evidence="1">Uncharacterized protein</fullName>
    </submittedName>
</protein>
<dbReference type="EMBL" id="FMWD01000013">
    <property type="protein sequence ID" value="SCZ67092.1"/>
    <property type="molecule type" value="Genomic_DNA"/>
</dbReference>
<proteinExistence type="predicted"/>
<dbReference type="Proteomes" id="UP000199648">
    <property type="component" value="Unassembled WGS sequence"/>
</dbReference>
<accession>A0A1G5QZ85</accession>
<organism evidence="1 2">
    <name type="scientific">Thiohalomonas denitrificans</name>
    <dbReference type="NCBI Taxonomy" id="415747"/>
    <lineage>
        <taxon>Bacteria</taxon>
        <taxon>Pseudomonadati</taxon>
        <taxon>Pseudomonadota</taxon>
        <taxon>Gammaproteobacteria</taxon>
        <taxon>Thiohalomonadales</taxon>
        <taxon>Thiohalomonadaceae</taxon>
        <taxon>Thiohalomonas</taxon>
    </lineage>
</organism>
<gene>
    <name evidence="1" type="ORF">SAMN03097708_03088</name>
</gene>
<reference evidence="1 2" key="1">
    <citation type="submission" date="2016-10" db="EMBL/GenBank/DDBJ databases">
        <authorList>
            <person name="de Groot N.N."/>
        </authorList>
    </citation>
    <scope>NUCLEOTIDE SEQUENCE [LARGE SCALE GENOMIC DNA]</scope>
    <source>
        <strain evidence="1 2">HLD2</strain>
    </source>
</reference>
<sequence length="121" mass="13320">MGLQVRGFGLIDSDPIIMISQDLAVPDEQRSAESLLRHAPVLADSLNHRQTALLSHALRHPGHGYTVASHKRSHQVTTQTARTDLLKLAESGLLEQRKRGRAFVFHAPADLGDRIKATSRS</sequence>
<evidence type="ECO:0000313" key="1">
    <source>
        <dbReference type="EMBL" id="SCZ67092.1"/>
    </source>
</evidence>
<keyword evidence="2" id="KW-1185">Reference proteome</keyword>
<dbReference type="STRING" id="415747.SAMN03097708_03088"/>